<dbReference type="AlphaFoldDB" id="A0A559SL71"/>
<accession>A0A559SL71</accession>
<evidence type="ECO:0000313" key="1">
    <source>
        <dbReference type="EMBL" id="TVZ63096.1"/>
    </source>
</evidence>
<protein>
    <submittedName>
        <fullName evidence="1">Uncharacterized protein</fullName>
    </submittedName>
</protein>
<dbReference type="Proteomes" id="UP000319824">
    <property type="component" value="Unassembled WGS sequence"/>
</dbReference>
<reference evidence="1 2" key="1">
    <citation type="submission" date="2019-06" db="EMBL/GenBank/DDBJ databases">
        <title>Pac Bio to generate improved reference genome sequences for organisms with transposon mutant libraries (support for FEBA project).</title>
        <authorList>
            <person name="Blow M."/>
        </authorList>
    </citation>
    <scope>NUCLEOTIDE SEQUENCE [LARGE SCALE GENOMIC DNA]</scope>
    <source>
        <strain evidence="1 2">USDA 1844</strain>
    </source>
</reference>
<name>A0A559SL71_9HYPH</name>
<gene>
    <name evidence="1" type="ORF">BCL32_3213</name>
</gene>
<organism evidence="1 2">
    <name type="scientific">Rhizobium mongolense USDA 1844</name>
    <dbReference type="NCBI Taxonomy" id="1079460"/>
    <lineage>
        <taxon>Bacteria</taxon>
        <taxon>Pseudomonadati</taxon>
        <taxon>Pseudomonadota</taxon>
        <taxon>Alphaproteobacteria</taxon>
        <taxon>Hyphomicrobiales</taxon>
        <taxon>Rhizobiaceae</taxon>
        <taxon>Rhizobium/Agrobacterium group</taxon>
        <taxon>Rhizobium</taxon>
    </lineage>
</organism>
<comment type="caution">
    <text evidence="1">The sequence shown here is derived from an EMBL/GenBank/DDBJ whole genome shotgun (WGS) entry which is preliminary data.</text>
</comment>
<proteinExistence type="predicted"/>
<sequence>MLSAHEFTVGAFKDASPTSLILPRTEHEQTVLIGHIENKPAAVLLSGQFANEYFLTAESENWHGLLIPNVRIEVDETSCFDPFLGNQIGAIVRGGTRLSIRAKADRSMSAAYVTLQDSLPPTGDYRAGFSRWQVVLGEGFSKRVLWSSPSPKT</sequence>
<evidence type="ECO:0000313" key="2">
    <source>
        <dbReference type="Proteomes" id="UP000319824"/>
    </source>
</evidence>
<dbReference type="EMBL" id="VISO01000003">
    <property type="protein sequence ID" value="TVZ63096.1"/>
    <property type="molecule type" value="Genomic_DNA"/>
</dbReference>